<proteinExistence type="predicted"/>
<feature type="domain" description="Vitellinogen open beta-sheet" evidence="6">
    <location>
        <begin position="20"/>
        <end position="128"/>
    </location>
</feature>
<dbReference type="RefSeq" id="XP_012938169.2">
    <property type="nucleotide sequence ID" value="XM_013082715.2"/>
</dbReference>
<accession>A0ABM1A074</accession>
<gene>
    <name evidence="8" type="primary">LOC106011800</name>
</gene>
<evidence type="ECO:0000256" key="1">
    <source>
        <dbReference type="ARBA" id="ARBA00004613"/>
    </source>
</evidence>
<organism evidence="7 8">
    <name type="scientific">Aplysia californica</name>
    <name type="common">California sea hare</name>
    <dbReference type="NCBI Taxonomy" id="6500"/>
    <lineage>
        <taxon>Eukaryota</taxon>
        <taxon>Metazoa</taxon>
        <taxon>Spiralia</taxon>
        <taxon>Lophotrochozoa</taxon>
        <taxon>Mollusca</taxon>
        <taxon>Gastropoda</taxon>
        <taxon>Heterobranchia</taxon>
        <taxon>Euthyneura</taxon>
        <taxon>Tectipleura</taxon>
        <taxon>Aplysiida</taxon>
        <taxon>Aplysioidea</taxon>
        <taxon>Aplysiidae</taxon>
        <taxon>Aplysia</taxon>
    </lineage>
</organism>
<feature type="domain" description="Lipid transport open beta-sheet" evidence="5">
    <location>
        <begin position="151"/>
        <end position="259"/>
    </location>
</feature>
<dbReference type="Proteomes" id="UP000694888">
    <property type="component" value="Unplaced"/>
</dbReference>
<dbReference type="InterPro" id="IPR015819">
    <property type="entry name" value="Lipid_transp_b-sht_shell"/>
</dbReference>
<dbReference type="GeneID" id="106011800"/>
<dbReference type="SUPFAM" id="SSF56968">
    <property type="entry name" value="Lipovitellin-phosvitin complex, beta-sheet shell regions"/>
    <property type="match status" value="1"/>
</dbReference>
<evidence type="ECO:0000259" key="6">
    <source>
        <dbReference type="Pfam" id="PF09172"/>
    </source>
</evidence>
<protein>
    <submittedName>
        <fullName evidence="8">Apolipophorins-like</fullName>
    </submittedName>
</protein>
<evidence type="ECO:0000313" key="8">
    <source>
        <dbReference type="RefSeq" id="XP_012938169.2"/>
    </source>
</evidence>
<sequence length="355" mass="39144">MRILVIFICISISLLRVPSMIIPSVAGLPIHFDVNGTGTVDLVLSGKMDLRKLGSSPRSLDIDGEVRPSAAIEITGTMFVDAMVTKTGLRMRNTLHTSTALKGRVQLERGQLLNMEFETPQDKMEIFSAGSKFFIIHNDVEKEQAMMADNRQEYKVCSGGQLATIFGMEMCGELSFPNASMATTGPYFPLTGPTSGSLTLYKKDSHKSYKIFVKRVENKKASIAQISLNTPGSKTDRAILMEVNVNYPKQTLDAIMRTPWKKGAVRAVTINKDNLKSFTGSVVIDDEDTYAFTSEVKVDKTKNQLQLSPVIEVRRVGADNVQVTGYLTFMTPFKSADIDLSLSGLSKMPYNVKSE</sequence>
<evidence type="ECO:0000259" key="5">
    <source>
        <dbReference type="Pfam" id="PF06448"/>
    </source>
</evidence>
<dbReference type="InterPro" id="IPR009454">
    <property type="entry name" value="Lipid_transpt_open_b-sht"/>
</dbReference>
<evidence type="ECO:0000256" key="3">
    <source>
        <dbReference type="ARBA" id="ARBA00023180"/>
    </source>
</evidence>
<evidence type="ECO:0000313" key="7">
    <source>
        <dbReference type="Proteomes" id="UP000694888"/>
    </source>
</evidence>
<keyword evidence="7" id="KW-1185">Reference proteome</keyword>
<reference evidence="8" key="1">
    <citation type="submission" date="2025-08" db="UniProtKB">
        <authorList>
            <consortium name="RefSeq"/>
        </authorList>
    </citation>
    <scope>IDENTIFICATION</scope>
</reference>
<feature type="chain" id="PRO_5046017859" evidence="4">
    <location>
        <begin position="28"/>
        <end position="355"/>
    </location>
</feature>
<dbReference type="PANTHER" id="PTHR37860">
    <property type="entry name" value="AGAP008810-PA"/>
    <property type="match status" value="1"/>
</dbReference>
<evidence type="ECO:0000256" key="4">
    <source>
        <dbReference type="SAM" id="SignalP"/>
    </source>
</evidence>
<keyword evidence="4" id="KW-0732">Signal</keyword>
<dbReference type="PANTHER" id="PTHR37860:SF2">
    <property type="entry name" value="VITELLOGENIN DOMAIN-CONTAINING PROTEIN"/>
    <property type="match status" value="1"/>
</dbReference>
<feature type="signal peptide" evidence="4">
    <location>
        <begin position="1"/>
        <end position="27"/>
    </location>
</feature>
<evidence type="ECO:0000256" key="2">
    <source>
        <dbReference type="ARBA" id="ARBA00022525"/>
    </source>
</evidence>
<name>A0ABM1A074_APLCA</name>
<keyword evidence="3" id="KW-0325">Glycoprotein</keyword>
<dbReference type="Pfam" id="PF06448">
    <property type="entry name" value="DUF1081"/>
    <property type="match status" value="1"/>
</dbReference>
<keyword evidence="2" id="KW-0964">Secreted</keyword>
<dbReference type="InterPro" id="IPR015255">
    <property type="entry name" value="Vitellinogen_open_b-sht"/>
</dbReference>
<dbReference type="Pfam" id="PF09172">
    <property type="entry name" value="Vit_open_b-sht"/>
    <property type="match status" value="1"/>
</dbReference>
<comment type="subcellular location">
    <subcellularLocation>
        <location evidence="1">Secreted</location>
    </subcellularLocation>
</comment>
<dbReference type="Gene3D" id="2.20.80.10">
    <property type="entry name" value="Lipovitellin-phosvitin complex, chain A, domain 4"/>
    <property type="match status" value="1"/>
</dbReference>